<dbReference type="Proteomes" id="UP000036958">
    <property type="component" value="Unassembled WGS sequence"/>
</dbReference>
<dbReference type="InterPro" id="IPR028082">
    <property type="entry name" value="Peripla_BP_I"/>
</dbReference>
<dbReference type="Gene3D" id="1.10.10.10">
    <property type="entry name" value="Winged helix-like DNA-binding domain superfamily/Winged helix DNA-binding domain"/>
    <property type="match status" value="1"/>
</dbReference>
<keyword evidence="6" id="KW-1185">Reference proteome</keyword>
<protein>
    <recommendedName>
        <fullName evidence="4">HTH gntR-type domain-containing protein</fullName>
    </recommendedName>
</protein>
<dbReference type="PROSITE" id="PS50949">
    <property type="entry name" value="HTH_GNTR"/>
    <property type="match status" value="1"/>
</dbReference>
<dbReference type="PANTHER" id="PTHR38445:SF10">
    <property type="entry name" value="GNTR-FAMILY TRANSCRIPTIONAL REGULATOR"/>
    <property type="match status" value="1"/>
</dbReference>
<evidence type="ECO:0000313" key="6">
    <source>
        <dbReference type="Proteomes" id="UP000036958"/>
    </source>
</evidence>
<dbReference type="InterPro" id="IPR000524">
    <property type="entry name" value="Tscrpt_reg_HTH_GntR"/>
</dbReference>
<evidence type="ECO:0000256" key="2">
    <source>
        <dbReference type="ARBA" id="ARBA00023125"/>
    </source>
</evidence>
<dbReference type="Gene3D" id="3.40.50.2300">
    <property type="match status" value="2"/>
</dbReference>
<dbReference type="CDD" id="cd07377">
    <property type="entry name" value="WHTH_GntR"/>
    <property type="match status" value="1"/>
</dbReference>
<evidence type="ECO:0000313" key="5">
    <source>
        <dbReference type="EMBL" id="KOH45928.1"/>
    </source>
</evidence>
<organism evidence="5 6">
    <name type="scientific">Sunxiuqinia dokdonensis</name>
    <dbReference type="NCBI Taxonomy" id="1409788"/>
    <lineage>
        <taxon>Bacteria</taxon>
        <taxon>Pseudomonadati</taxon>
        <taxon>Bacteroidota</taxon>
        <taxon>Bacteroidia</taxon>
        <taxon>Marinilabiliales</taxon>
        <taxon>Prolixibacteraceae</taxon>
        <taxon>Sunxiuqinia</taxon>
    </lineage>
</organism>
<evidence type="ECO:0000256" key="1">
    <source>
        <dbReference type="ARBA" id="ARBA00023015"/>
    </source>
</evidence>
<dbReference type="OrthoDB" id="742238at2"/>
<dbReference type="InterPro" id="IPR036390">
    <property type="entry name" value="WH_DNA-bd_sf"/>
</dbReference>
<dbReference type="SMART" id="SM00345">
    <property type="entry name" value="HTH_GNTR"/>
    <property type="match status" value="1"/>
</dbReference>
<dbReference type="RefSeq" id="WP_053180738.1">
    <property type="nucleotide sequence ID" value="NZ_LGIA01000060.1"/>
</dbReference>
<sequence length="337" mass="39290">MTQFSRIDTDSEIPKYKQVEDLILSDIEAGIFKQGQRIPSINETSEELLLSRDTVEKAYVHLKKQGVLSAVRGKGYYVNKTTTGKKLKIALIFNKLSNYKRSLYASFVNMMGAKASVDVFIYNYDLTEFENILEDNQTHYDYFVILPHFRNEQADISTVIRKIPKEKVLIIDKNLPELQDYPVVYQEYDQDILNALGQALDLLKKYKRLNLVFPKNEYYSRYINRGFQIFNQIHGFDYQILDSVDENNIRQNEAYILISDNDLFDLLKLIKQKQWVPGKDIGIISYNESPVKELLCDGISTISTNHDQIGQMAAEMILTRDFKRIKSPFEFIRRNSL</sequence>
<evidence type="ECO:0000256" key="3">
    <source>
        <dbReference type="ARBA" id="ARBA00023163"/>
    </source>
</evidence>
<dbReference type="GO" id="GO:0003700">
    <property type="term" value="F:DNA-binding transcription factor activity"/>
    <property type="evidence" value="ECO:0007669"/>
    <property type="project" value="InterPro"/>
</dbReference>
<evidence type="ECO:0000259" key="4">
    <source>
        <dbReference type="PROSITE" id="PS50949"/>
    </source>
</evidence>
<dbReference type="AlphaFoldDB" id="A0A0L8VC45"/>
<dbReference type="STRING" id="1409788.NC99_12520"/>
<keyword evidence="1" id="KW-0805">Transcription regulation</keyword>
<feature type="domain" description="HTH gntR-type" evidence="4">
    <location>
        <begin position="13"/>
        <end position="81"/>
    </location>
</feature>
<name>A0A0L8VC45_9BACT</name>
<dbReference type="SUPFAM" id="SSF53822">
    <property type="entry name" value="Periplasmic binding protein-like I"/>
    <property type="match status" value="1"/>
</dbReference>
<gene>
    <name evidence="5" type="ORF">NC99_12520</name>
</gene>
<dbReference type="Pfam" id="PF00392">
    <property type="entry name" value="GntR"/>
    <property type="match status" value="1"/>
</dbReference>
<keyword evidence="3" id="KW-0804">Transcription</keyword>
<comment type="caution">
    <text evidence="5">The sequence shown here is derived from an EMBL/GenBank/DDBJ whole genome shotgun (WGS) entry which is preliminary data.</text>
</comment>
<dbReference type="EMBL" id="LGIA01000060">
    <property type="protein sequence ID" value="KOH45928.1"/>
    <property type="molecule type" value="Genomic_DNA"/>
</dbReference>
<proteinExistence type="predicted"/>
<dbReference type="SUPFAM" id="SSF46785">
    <property type="entry name" value="Winged helix' DNA-binding domain"/>
    <property type="match status" value="1"/>
</dbReference>
<dbReference type="PANTHER" id="PTHR38445">
    <property type="entry name" value="HTH-TYPE TRANSCRIPTIONAL REPRESSOR YTRA"/>
    <property type="match status" value="1"/>
</dbReference>
<dbReference type="InterPro" id="IPR036388">
    <property type="entry name" value="WH-like_DNA-bd_sf"/>
</dbReference>
<keyword evidence="2" id="KW-0238">DNA-binding</keyword>
<reference evidence="6" key="1">
    <citation type="submission" date="2015-07" db="EMBL/GenBank/DDBJ databases">
        <title>Genome sequencing of Sunxiuqinia dokdonensis strain SK.</title>
        <authorList>
            <person name="Ahn S."/>
            <person name="Kim B.-C."/>
        </authorList>
    </citation>
    <scope>NUCLEOTIDE SEQUENCE [LARGE SCALE GENOMIC DNA]</scope>
    <source>
        <strain evidence="6">SK</strain>
    </source>
</reference>
<dbReference type="GO" id="GO:0003677">
    <property type="term" value="F:DNA binding"/>
    <property type="evidence" value="ECO:0007669"/>
    <property type="project" value="UniProtKB-KW"/>
</dbReference>
<accession>A0A0L8VC45</accession>